<dbReference type="InterPro" id="IPR013783">
    <property type="entry name" value="Ig-like_fold"/>
</dbReference>
<dbReference type="InterPro" id="IPR003599">
    <property type="entry name" value="Ig_sub"/>
</dbReference>
<dbReference type="PANTHER" id="PTHR46608:SF3">
    <property type="entry name" value="T-CELL IMMUNOGLOBULIN AND MUCIN DOMAIN-CONTAINING PROTEIN 4"/>
    <property type="match status" value="1"/>
</dbReference>
<keyword evidence="3 12" id="KW-0732">Signal</keyword>
<dbReference type="Pfam" id="PF07686">
    <property type="entry name" value="V-set"/>
    <property type="match status" value="1"/>
</dbReference>
<evidence type="ECO:0000256" key="2">
    <source>
        <dbReference type="ARBA" id="ARBA00022692"/>
    </source>
</evidence>
<feature type="signal peptide" evidence="12">
    <location>
        <begin position="1"/>
        <end position="21"/>
    </location>
</feature>
<evidence type="ECO:0000256" key="9">
    <source>
        <dbReference type="ARBA" id="ARBA00038203"/>
    </source>
</evidence>
<comment type="subcellular location">
    <subcellularLocation>
        <location evidence="1">Membrane</location>
        <topology evidence="1">Single-pass type I membrane protein</topology>
    </subcellularLocation>
</comment>
<dbReference type="PROSITE" id="PS50835">
    <property type="entry name" value="IG_LIKE"/>
    <property type="match status" value="1"/>
</dbReference>
<organism evidence="14 15">
    <name type="scientific">Dromaius novaehollandiae</name>
    <name type="common">Emu</name>
    <dbReference type="NCBI Taxonomy" id="8790"/>
    <lineage>
        <taxon>Eukaryota</taxon>
        <taxon>Metazoa</taxon>
        <taxon>Chordata</taxon>
        <taxon>Craniata</taxon>
        <taxon>Vertebrata</taxon>
        <taxon>Euteleostomi</taxon>
        <taxon>Archelosauria</taxon>
        <taxon>Archosauria</taxon>
        <taxon>Dinosauria</taxon>
        <taxon>Saurischia</taxon>
        <taxon>Theropoda</taxon>
        <taxon>Coelurosauria</taxon>
        <taxon>Aves</taxon>
        <taxon>Palaeognathae</taxon>
        <taxon>Casuariiformes</taxon>
        <taxon>Dromaiidae</taxon>
        <taxon>Dromaius</taxon>
    </lineage>
</organism>
<comment type="similarity">
    <text evidence="9">Belongs to the immunoglobulin superfamily. TIM family.</text>
</comment>
<dbReference type="Proteomes" id="UP000694423">
    <property type="component" value="Unplaced"/>
</dbReference>
<accession>A0A8C4J1E6</accession>
<keyword evidence="6" id="KW-1015">Disulfide bond</keyword>
<dbReference type="SUPFAM" id="SSF48726">
    <property type="entry name" value="Immunoglobulin"/>
    <property type="match status" value="1"/>
</dbReference>
<dbReference type="GO" id="GO:0060097">
    <property type="term" value="P:cytoskeletal rearrangement involved in phagocytosis, engulfment"/>
    <property type="evidence" value="ECO:0007669"/>
    <property type="project" value="TreeGrafter"/>
</dbReference>
<keyword evidence="7" id="KW-0325">Glycoprotein</keyword>
<evidence type="ECO:0000259" key="13">
    <source>
        <dbReference type="PROSITE" id="PS50835"/>
    </source>
</evidence>
<dbReference type="InterPro" id="IPR013106">
    <property type="entry name" value="Ig_V-set"/>
</dbReference>
<proteinExistence type="inferred from homology"/>
<feature type="region of interest" description="Disordered" evidence="10">
    <location>
        <begin position="291"/>
        <end position="321"/>
    </location>
</feature>
<evidence type="ECO:0000256" key="8">
    <source>
        <dbReference type="ARBA" id="ARBA00023319"/>
    </source>
</evidence>
<dbReference type="OrthoDB" id="8447307at2759"/>
<dbReference type="FunFam" id="2.60.40.10:FF:000774">
    <property type="entry name" value="Hepatitis A virus cellular receptor 1"/>
    <property type="match status" value="1"/>
</dbReference>
<evidence type="ECO:0000256" key="10">
    <source>
        <dbReference type="SAM" id="MobiDB-lite"/>
    </source>
</evidence>
<feature type="chain" id="PRO_5034056427" evidence="12">
    <location>
        <begin position="22"/>
        <end position="388"/>
    </location>
</feature>
<evidence type="ECO:0000256" key="7">
    <source>
        <dbReference type="ARBA" id="ARBA00023180"/>
    </source>
</evidence>
<dbReference type="AlphaFoldDB" id="A0A8C4J1E6"/>
<dbReference type="PANTHER" id="PTHR46608">
    <property type="entry name" value="T-CELL IMMUNOGLOBULIN AND MUCIN DOMAIN-CONTAINING PROTEIN 4"/>
    <property type="match status" value="1"/>
</dbReference>
<evidence type="ECO:0000256" key="12">
    <source>
        <dbReference type="SAM" id="SignalP"/>
    </source>
</evidence>
<evidence type="ECO:0000313" key="14">
    <source>
        <dbReference type="Ensembl" id="ENSDNVP00000002805.1"/>
    </source>
</evidence>
<name>A0A8C4J1E6_DRONO</name>
<keyword evidence="5 11" id="KW-0472">Membrane</keyword>
<feature type="domain" description="Ig-like" evidence="13">
    <location>
        <begin position="30"/>
        <end position="113"/>
    </location>
</feature>
<evidence type="ECO:0000256" key="5">
    <source>
        <dbReference type="ARBA" id="ARBA00023136"/>
    </source>
</evidence>
<keyword evidence="8" id="KW-0393">Immunoglobulin domain</keyword>
<reference evidence="14" key="2">
    <citation type="submission" date="2025-09" db="UniProtKB">
        <authorList>
            <consortium name="Ensembl"/>
        </authorList>
    </citation>
    <scope>IDENTIFICATION</scope>
</reference>
<keyword evidence="4 11" id="KW-1133">Transmembrane helix</keyword>
<evidence type="ECO:0000256" key="4">
    <source>
        <dbReference type="ARBA" id="ARBA00022989"/>
    </source>
</evidence>
<dbReference type="Gene3D" id="2.60.40.10">
    <property type="entry name" value="Immunoglobulins"/>
    <property type="match status" value="1"/>
</dbReference>
<sequence length="388" mass="42796">MSRFVLFCWILIQTFIAHTVSETVVRGEIGQSVTLPCFYRVERWRDISDMCWGRGMCPHSKCSNKILHTTGNRVTFRRSQRYNLQGYISYGDVSLTIKEVKEEDAGVYCCRVEIPGWFNDIKKNMKLQVFRATTLPATTRLQTTKLTLTPSAPPVMMTTMTKPPNSPPNFRKTISVPQATSDLQATVMAETAVLLTTVSPPATTTTKIFVPPILVDPPATTESPAVIMLETFAPSVFTMTANDIFPESVVTTSAPVDFSTGFQAADSMTEDDYVFSSTGFVIVPEVTTEFPSTLPGSEGTENADTSLIAEDISGSSNTKDKKKDDYQFPIYVIITCSILASILFILMLSTLLRECKHSGSFKIKSLGPPEELEKVFSSAEGENGLFTL</sequence>
<feature type="compositionally biased region" description="Polar residues" evidence="10">
    <location>
        <begin position="291"/>
        <end position="305"/>
    </location>
</feature>
<keyword evidence="2 11" id="KW-0812">Transmembrane</keyword>
<evidence type="ECO:0000256" key="3">
    <source>
        <dbReference type="ARBA" id="ARBA00022729"/>
    </source>
</evidence>
<evidence type="ECO:0000256" key="11">
    <source>
        <dbReference type="SAM" id="Phobius"/>
    </source>
</evidence>
<keyword evidence="15" id="KW-1185">Reference proteome</keyword>
<dbReference type="InterPro" id="IPR036179">
    <property type="entry name" value="Ig-like_dom_sf"/>
</dbReference>
<dbReference type="GO" id="GO:0001786">
    <property type="term" value="F:phosphatidylserine binding"/>
    <property type="evidence" value="ECO:0007669"/>
    <property type="project" value="TreeGrafter"/>
</dbReference>
<feature type="transmembrane region" description="Helical" evidence="11">
    <location>
        <begin position="328"/>
        <end position="352"/>
    </location>
</feature>
<dbReference type="SMART" id="SM00409">
    <property type="entry name" value="IG"/>
    <property type="match status" value="1"/>
</dbReference>
<dbReference type="GO" id="GO:0016020">
    <property type="term" value="C:membrane"/>
    <property type="evidence" value="ECO:0007669"/>
    <property type="project" value="UniProtKB-SubCell"/>
</dbReference>
<reference evidence="14" key="1">
    <citation type="submission" date="2025-08" db="UniProtKB">
        <authorList>
            <consortium name="Ensembl"/>
        </authorList>
    </citation>
    <scope>IDENTIFICATION</scope>
</reference>
<evidence type="ECO:0000256" key="6">
    <source>
        <dbReference type="ARBA" id="ARBA00023157"/>
    </source>
</evidence>
<evidence type="ECO:0000313" key="15">
    <source>
        <dbReference type="Proteomes" id="UP000694423"/>
    </source>
</evidence>
<evidence type="ECO:0000256" key="1">
    <source>
        <dbReference type="ARBA" id="ARBA00004479"/>
    </source>
</evidence>
<protein>
    <submittedName>
        <fullName evidence="14">T-cell immunoglobulin and mucin domain-containing protein 4-like</fullName>
    </submittedName>
</protein>
<dbReference type="InterPro" id="IPR007110">
    <property type="entry name" value="Ig-like_dom"/>
</dbReference>
<dbReference type="GO" id="GO:0043277">
    <property type="term" value="P:apoptotic cell clearance"/>
    <property type="evidence" value="ECO:0007669"/>
    <property type="project" value="TreeGrafter"/>
</dbReference>
<dbReference type="Ensembl" id="ENSDNVT00000003388.1">
    <property type="protein sequence ID" value="ENSDNVP00000002805.1"/>
    <property type="gene ID" value="ENSDNVG00000002025.1"/>
</dbReference>